<dbReference type="Pfam" id="PF10576">
    <property type="entry name" value="EndIII_4Fe-2S"/>
    <property type="match status" value="1"/>
</dbReference>
<evidence type="ECO:0000256" key="1">
    <source>
        <dbReference type="ARBA" id="ARBA00001966"/>
    </source>
</evidence>
<dbReference type="GO" id="GO:0141016">
    <property type="term" value="F:G/T mismatch-specific thymine-DNA glycosylase activity"/>
    <property type="evidence" value="ECO:0007669"/>
    <property type="project" value="UniProtKB-EC"/>
</dbReference>
<dbReference type="Gene3D" id="1.10.340.30">
    <property type="entry name" value="Hypothetical protein, domain 2"/>
    <property type="match status" value="1"/>
</dbReference>
<dbReference type="GO" id="GO:0046872">
    <property type="term" value="F:metal ion binding"/>
    <property type="evidence" value="ECO:0007669"/>
    <property type="project" value="UniProtKB-KW"/>
</dbReference>
<evidence type="ECO:0000256" key="11">
    <source>
        <dbReference type="ARBA" id="ARBA00052915"/>
    </source>
</evidence>
<dbReference type="Pfam" id="PF00730">
    <property type="entry name" value="HhH-GPD"/>
    <property type="match status" value="1"/>
</dbReference>
<comment type="cofactor">
    <cofactor evidence="1">
        <name>[4Fe-4S] cluster</name>
        <dbReference type="ChEBI" id="CHEBI:49883"/>
    </cofactor>
</comment>
<dbReference type="SMART" id="SM00478">
    <property type="entry name" value="ENDO3c"/>
    <property type="match status" value="1"/>
</dbReference>
<feature type="domain" description="HhH-GPD" evidence="13">
    <location>
        <begin position="29"/>
        <end position="186"/>
    </location>
</feature>
<comment type="catalytic activity">
    <reaction evidence="11">
        <text>Hydrolyzes mismatched double-stranded DNA and polynucleotides, releasing free thymine.</text>
        <dbReference type="EC" id="3.2.2.29"/>
    </reaction>
</comment>
<keyword evidence="10" id="KW-0326">Glycosidase</keyword>
<keyword evidence="7" id="KW-0408">Iron</keyword>
<dbReference type="FunFam" id="1.10.340.30:FF:000001">
    <property type="entry name" value="Endonuclease III"/>
    <property type="match status" value="1"/>
</dbReference>
<reference evidence="15" key="1">
    <citation type="submission" date="2015-06" db="EMBL/GenBank/DDBJ databases">
        <title>New insights into the roles of widespread benthic archaea in carbon and nitrogen cycling.</title>
        <authorList>
            <person name="Lazar C.S."/>
            <person name="Baker B.J."/>
            <person name="Seitz K.W."/>
            <person name="Hyde A.S."/>
            <person name="Dick G.J."/>
            <person name="Hinrichs K.-U."/>
            <person name="Teske A.P."/>
        </authorList>
    </citation>
    <scope>NUCLEOTIDE SEQUENCE [LARGE SCALE GENOMIC DNA]</scope>
</reference>
<keyword evidence="3" id="KW-0004">4Fe-4S</keyword>
<organism evidence="14 15">
    <name type="scientific">miscellaneous Crenarchaeota group-1 archaeon SG8-32-3</name>
    <dbReference type="NCBI Taxonomy" id="1685125"/>
    <lineage>
        <taxon>Archaea</taxon>
        <taxon>Candidatus Bathyarchaeota</taxon>
        <taxon>MCG-1</taxon>
    </lineage>
</organism>
<evidence type="ECO:0000256" key="2">
    <source>
        <dbReference type="ARBA" id="ARBA00008343"/>
    </source>
</evidence>
<keyword evidence="4" id="KW-0479">Metal-binding</keyword>
<evidence type="ECO:0000313" key="14">
    <source>
        <dbReference type="EMBL" id="KON32139.1"/>
    </source>
</evidence>
<evidence type="ECO:0000256" key="12">
    <source>
        <dbReference type="ARBA" id="ARBA00066769"/>
    </source>
</evidence>
<comment type="caution">
    <text evidence="14">The sequence shown here is derived from an EMBL/GenBank/DDBJ whole genome shotgun (WGS) entry which is preliminary data.</text>
</comment>
<sequence length="209" mass="23456">MQLLRGTFTMPKWTIAKRNPFKTLIVTIISQNTADRNTAKAFERLSKRFEIKPEVLANAETSHIEETLKTAGLYRSKTKTIKQVSRIILEKFHGSLQPILSLPLEEARKTLIQMPGVGPKTADVVLLFSKGQPTIPVDTHVNRVSKRLGFAPANGDYEAVRTTLQSLYDPGDYLAVHVLLIAHGRRYCKARRPLCTQCPVNTYCPSRGI</sequence>
<dbReference type="PANTHER" id="PTHR10359">
    <property type="entry name" value="A/G-SPECIFIC ADENINE GLYCOSYLASE/ENDONUCLEASE III"/>
    <property type="match status" value="1"/>
</dbReference>
<evidence type="ECO:0000256" key="8">
    <source>
        <dbReference type="ARBA" id="ARBA00023014"/>
    </source>
</evidence>
<protein>
    <recommendedName>
        <fullName evidence="12">thymine-DNA glycosylase</fullName>
        <ecNumber evidence="12">3.2.2.29</ecNumber>
    </recommendedName>
</protein>
<keyword evidence="8" id="KW-0411">Iron-sulfur</keyword>
<dbReference type="PIRSF" id="PIRSF001435">
    <property type="entry name" value="Nth"/>
    <property type="match status" value="1"/>
</dbReference>
<proteinExistence type="inferred from homology"/>
<accession>A0A0M0BUM1</accession>
<dbReference type="PANTHER" id="PTHR10359:SF18">
    <property type="entry name" value="ENDONUCLEASE III"/>
    <property type="match status" value="1"/>
</dbReference>
<evidence type="ECO:0000256" key="10">
    <source>
        <dbReference type="ARBA" id="ARBA00023295"/>
    </source>
</evidence>
<dbReference type="InterPro" id="IPR023170">
    <property type="entry name" value="HhH_base_excis_C"/>
</dbReference>
<dbReference type="InterPro" id="IPR011257">
    <property type="entry name" value="DNA_glycosylase"/>
</dbReference>
<dbReference type="GO" id="GO:0006285">
    <property type="term" value="P:base-excision repair, AP site formation"/>
    <property type="evidence" value="ECO:0007669"/>
    <property type="project" value="TreeGrafter"/>
</dbReference>
<dbReference type="AlphaFoldDB" id="A0A0M0BUM1"/>
<evidence type="ECO:0000256" key="4">
    <source>
        <dbReference type="ARBA" id="ARBA00022723"/>
    </source>
</evidence>
<keyword evidence="9" id="KW-0234">DNA repair</keyword>
<evidence type="ECO:0000256" key="9">
    <source>
        <dbReference type="ARBA" id="ARBA00023204"/>
    </source>
</evidence>
<dbReference type="PROSITE" id="PS00764">
    <property type="entry name" value="ENDONUCLEASE_III_1"/>
    <property type="match status" value="1"/>
</dbReference>
<comment type="similarity">
    <text evidence="2">Belongs to the Nth/MutY family.</text>
</comment>
<dbReference type="CDD" id="cd00056">
    <property type="entry name" value="ENDO3c"/>
    <property type="match status" value="1"/>
</dbReference>
<evidence type="ECO:0000256" key="6">
    <source>
        <dbReference type="ARBA" id="ARBA00022801"/>
    </source>
</evidence>
<evidence type="ECO:0000256" key="3">
    <source>
        <dbReference type="ARBA" id="ARBA00022485"/>
    </source>
</evidence>
<dbReference type="InterPro" id="IPR003651">
    <property type="entry name" value="Endonuclease3_FeS-loop_motif"/>
</dbReference>
<dbReference type="SUPFAM" id="SSF48150">
    <property type="entry name" value="DNA-glycosylase"/>
    <property type="match status" value="1"/>
</dbReference>
<keyword evidence="5" id="KW-0227">DNA damage</keyword>
<name>A0A0M0BUM1_9ARCH</name>
<evidence type="ECO:0000313" key="15">
    <source>
        <dbReference type="Proteomes" id="UP000054016"/>
    </source>
</evidence>
<dbReference type="SMART" id="SM00525">
    <property type="entry name" value="FES"/>
    <property type="match status" value="1"/>
</dbReference>
<dbReference type="Proteomes" id="UP000054016">
    <property type="component" value="Unassembled WGS sequence"/>
</dbReference>
<dbReference type="EMBL" id="LFWV01000011">
    <property type="protein sequence ID" value="KON32139.1"/>
    <property type="molecule type" value="Genomic_DNA"/>
</dbReference>
<keyword evidence="6" id="KW-0378">Hydrolase</keyword>
<gene>
    <name evidence="14" type="ORF">AC478_01285</name>
</gene>
<dbReference type="GO" id="GO:0051539">
    <property type="term" value="F:4 iron, 4 sulfur cluster binding"/>
    <property type="evidence" value="ECO:0007669"/>
    <property type="project" value="UniProtKB-KW"/>
</dbReference>
<evidence type="ECO:0000259" key="13">
    <source>
        <dbReference type="SMART" id="SM00478"/>
    </source>
</evidence>
<dbReference type="InterPro" id="IPR004035">
    <property type="entry name" value="Endouclease-III_FeS-bd_BS"/>
</dbReference>
<dbReference type="EC" id="3.2.2.29" evidence="12"/>
<dbReference type="InterPro" id="IPR003265">
    <property type="entry name" value="HhH-GPD_domain"/>
</dbReference>
<evidence type="ECO:0000256" key="7">
    <source>
        <dbReference type="ARBA" id="ARBA00023004"/>
    </source>
</evidence>
<evidence type="ECO:0000256" key="5">
    <source>
        <dbReference type="ARBA" id="ARBA00022763"/>
    </source>
</evidence>
<dbReference type="Gene3D" id="1.10.1670.10">
    <property type="entry name" value="Helix-hairpin-Helix base-excision DNA repair enzymes (C-terminal)"/>
    <property type="match status" value="1"/>
</dbReference>